<dbReference type="OMA" id="TEIQMAH"/>
<dbReference type="PROSITE" id="PS51335">
    <property type="entry name" value="ELMO"/>
    <property type="match status" value="1"/>
</dbReference>
<gene>
    <name evidence="1" type="ORF">ZEAMMB73_Zm00001d002796</name>
</gene>
<dbReference type="InterPro" id="IPR006816">
    <property type="entry name" value="ELMO_dom"/>
</dbReference>
<organism evidence="1">
    <name type="scientific">Zea mays</name>
    <name type="common">Maize</name>
    <dbReference type="NCBI Taxonomy" id="4577"/>
    <lineage>
        <taxon>Eukaryota</taxon>
        <taxon>Viridiplantae</taxon>
        <taxon>Streptophyta</taxon>
        <taxon>Embryophyta</taxon>
        <taxon>Tracheophyta</taxon>
        <taxon>Spermatophyta</taxon>
        <taxon>Magnoliopsida</taxon>
        <taxon>Liliopsida</taxon>
        <taxon>Poales</taxon>
        <taxon>Poaceae</taxon>
        <taxon>PACMAD clade</taxon>
        <taxon>Panicoideae</taxon>
        <taxon>Andropogonodae</taxon>
        <taxon>Andropogoneae</taxon>
        <taxon>Tripsacinae</taxon>
        <taxon>Zea</taxon>
    </lineage>
</organism>
<proteinExistence type="predicted"/>
<evidence type="ECO:0000313" key="1">
    <source>
        <dbReference type="EMBL" id="ONM15367.1"/>
    </source>
</evidence>
<dbReference type="AlphaFoldDB" id="A0A1D6E4C9"/>
<reference evidence="1" key="1">
    <citation type="submission" date="2015-12" db="EMBL/GenBank/DDBJ databases">
        <title>Update maize B73 reference genome by single molecule sequencing technologies.</title>
        <authorList>
            <consortium name="Maize Genome Sequencing Project"/>
            <person name="Ware D."/>
        </authorList>
    </citation>
    <scope>NUCLEOTIDE SEQUENCE [LARGE SCALE GENOMIC DNA]</scope>
    <source>
        <tissue evidence="1">Seedling</tissue>
    </source>
</reference>
<sequence length="296" mass="33628">MEQNDGSFLAVRRLSGGAIHHHRHHSSPAEVVGVSTAWIGKGLTSCVCAQGTESDGRLSFDLSPIQEECLHRLQNRIEVQYDGSNLEHQKALVALWHASFPGTELLGLVSDQWKEMGWQGKDPSTDFRGGGFISLENLLYFSKKYPVSKKYLTHLPVDIHLNISVMLDCAIDVALKSFHELLRKQNGDRALWEYPFAVAGVNITFMLIQMLDLQAAKPTSLVGAVFLNLLLENDRAFDILYCITFKLMDQKWLEMHASYMDFNVVIKSTRRQLERELLLEDIQRIQDMPSYMLLTC</sequence>
<dbReference type="ExpressionAtlas" id="A0A1D6E4C9">
    <property type="expression patterns" value="baseline and differential"/>
</dbReference>
<name>A0A1D6E4C9_MAIZE</name>
<accession>A0A1D6E4C9</accession>
<dbReference type="Pfam" id="PF04727">
    <property type="entry name" value="ELMO_CED12"/>
    <property type="match status" value="2"/>
</dbReference>
<dbReference type="PANTHER" id="PTHR12771">
    <property type="entry name" value="ENGULFMENT AND CELL MOTILITY"/>
    <property type="match status" value="1"/>
</dbReference>
<dbReference type="PANTHER" id="PTHR12771:SF24">
    <property type="entry name" value="OS04G0545100 PROTEIN"/>
    <property type="match status" value="1"/>
</dbReference>
<dbReference type="EMBL" id="CM007648">
    <property type="protein sequence ID" value="ONM15367.1"/>
    <property type="molecule type" value="Genomic_DNA"/>
</dbReference>
<dbReference type="InterPro" id="IPR050868">
    <property type="entry name" value="ELMO_domain-containing"/>
</dbReference>
<protein>
    <submittedName>
        <fullName evidence="1">ELMO/CED-12 family protein</fullName>
    </submittedName>
</protein>